<name>A0A085U5F1_YERRU</name>
<keyword evidence="3" id="KW-1185">Reference proteome</keyword>
<sequence>MIPSLILAIYPYSPARFSLSVPKIGLIALIYQPAASALTPRIDFYTDRQHWRM</sequence>
<dbReference type="PATRIC" id="fig|29486.44.peg.2367"/>
<gene>
    <name evidence="2" type="primary">fsr</name>
    <name evidence="1" type="ORF">CSF007_4940</name>
    <name evidence="2" type="ORF">NCTC10476_01122</name>
</gene>
<evidence type="ECO:0000313" key="1">
    <source>
        <dbReference type="EMBL" id="CEK26756.1"/>
    </source>
</evidence>
<dbReference type="EMBL" id="LN681231">
    <property type="protein sequence ID" value="CEK26756.1"/>
    <property type="molecule type" value="Genomic_DNA"/>
</dbReference>
<reference evidence="2 3" key="2">
    <citation type="submission" date="2018-06" db="EMBL/GenBank/DDBJ databases">
        <authorList>
            <consortium name="Pathogen Informatics"/>
            <person name="Doyle S."/>
        </authorList>
    </citation>
    <scope>NUCLEOTIDE SEQUENCE [LARGE SCALE GENOMIC DNA]</scope>
    <source>
        <strain evidence="2 3">NCTC10476</strain>
    </source>
</reference>
<organism evidence="2 3">
    <name type="scientific">Yersinia ruckeri</name>
    <dbReference type="NCBI Taxonomy" id="29486"/>
    <lineage>
        <taxon>Bacteria</taxon>
        <taxon>Pseudomonadati</taxon>
        <taxon>Pseudomonadota</taxon>
        <taxon>Gammaproteobacteria</taxon>
        <taxon>Enterobacterales</taxon>
        <taxon>Yersiniaceae</taxon>
        <taxon>Yersinia</taxon>
    </lineage>
</organism>
<evidence type="ECO:0000313" key="3">
    <source>
        <dbReference type="Proteomes" id="UP000255169"/>
    </source>
</evidence>
<dbReference type="EMBL" id="UHJG01000001">
    <property type="protein sequence ID" value="SUP99868.1"/>
    <property type="molecule type" value="Genomic_DNA"/>
</dbReference>
<reference evidence="1" key="1">
    <citation type="journal article" date="2015" name="Genome Announc.">
        <title>Complete Genome Sequence of Yersinia ruckeri Strain CSF007-82, Etiologic Agent of Red Mouth Disease in Salmonid Fish.</title>
        <authorList>
            <person name="Nelson M.C."/>
            <person name="LaPatra S.E."/>
            <person name="Welch T.J."/>
            <person name="Graf J."/>
        </authorList>
    </citation>
    <scope>NUCLEOTIDE SEQUENCE</scope>
    <source>
        <strain evidence="1">CSF007-82</strain>
    </source>
</reference>
<protein>
    <submittedName>
        <fullName evidence="2">Putative membrane efflux protein</fullName>
    </submittedName>
</protein>
<dbReference type="Proteomes" id="UP000255169">
    <property type="component" value="Unassembled WGS sequence"/>
</dbReference>
<proteinExistence type="predicted"/>
<accession>A0A085U5F1</accession>
<evidence type="ECO:0000313" key="2">
    <source>
        <dbReference type="EMBL" id="SUP99868.1"/>
    </source>
</evidence>
<dbReference type="AlphaFoldDB" id="A0A085U5F1"/>